<accession>A0A284S807</accession>
<gene>
    <name evidence="2" type="ORF">ARMOST_20665</name>
</gene>
<evidence type="ECO:0000313" key="2">
    <source>
        <dbReference type="EMBL" id="SJL17123.1"/>
    </source>
</evidence>
<name>A0A284S807_ARMOS</name>
<dbReference type="Proteomes" id="UP000219338">
    <property type="component" value="Unassembled WGS sequence"/>
</dbReference>
<dbReference type="OrthoDB" id="3038148at2759"/>
<dbReference type="AlphaFoldDB" id="A0A284S807"/>
<evidence type="ECO:0000313" key="3">
    <source>
        <dbReference type="Proteomes" id="UP000219338"/>
    </source>
</evidence>
<feature type="transmembrane region" description="Helical" evidence="1">
    <location>
        <begin position="182"/>
        <end position="203"/>
    </location>
</feature>
<reference evidence="3" key="1">
    <citation type="journal article" date="2017" name="Nat. Ecol. Evol.">
        <title>Genome expansion and lineage-specific genetic innovations in the forest pathogenic fungi Armillaria.</title>
        <authorList>
            <person name="Sipos G."/>
            <person name="Prasanna A.N."/>
            <person name="Walter M.C."/>
            <person name="O'Connor E."/>
            <person name="Balint B."/>
            <person name="Krizsan K."/>
            <person name="Kiss B."/>
            <person name="Hess J."/>
            <person name="Varga T."/>
            <person name="Slot J."/>
            <person name="Riley R."/>
            <person name="Boka B."/>
            <person name="Rigling D."/>
            <person name="Barry K."/>
            <person name="Lee J."/>
            <person name="Mihaltcheva S."/>
            <person name="LaButti K."/>
            <person name="Lipzen A."/>
            <person name="Waldron R."/>
            <person name="Moloney N.M."/>
            <person name="Sperisen C."/>
            <person name="Kredics L."/>
            <person name="Vagvoelgyi C."/>
            <person name="Patrignani A."/>
            <person name="Fitzpatrick D."/>
            <person name="Nagy I."/>
            <person name="Doyle S."/>
            <person name="Anderson J.B."/>
            <person name="Grigoriev I.V."/>
            <person name="Gueldener U."/>
            <person name="Muensterkoetter M."/>
            <person name="Nagy L.G."/>
        </authorList>
    </citation>
    <scope>NUCLEOTIDE SEQUENCE [LARGE SCALE GENOMIC DNA]</scope>
    <source>
        <strain evidence="3">C18/9</strain>
    </source>
</reference>
<protein>
    <submittedName>
        <fullName evidence="2">Uncharacterized protein</fullName>
    </submittedName>
</protein>
<keyword evidence="1" id="KW-0472">Membrane</keyword>
<feature type="transmembrane region" description="Helical" evidence="1">
    <location>
        <begin position="74"/>
        <end position="93"/>
    </location>
</feature>
<feature type="transmembrane region" description="Helical" evidence="1">
    <location>
        <begin position="113"/>
        <end position="136"/>
    </location>
</feature>
<feature type="transmembrane region" description="Helical" evidence="1">
    <location>
        <begin position="7"/>
        <end position="28"/>
    </location>
</feature>
<evidence type="ECO:0000256" key="1">
    <source>
        <dbReference type="SAM" id="Phobius"/>
    </source>
</evidence>
<keyword evidence="1" id="KW-1133">Transmembrane helix</keyword>
<keyword evidence="1" id="KW-0812">Transmembrane</keyword>
<keyword evidence="3" id="KW-1185">Reference proteome</keyword>
<organism evidence="2 3">
    <name type="scientific">Armillaria ostoyae</name>
    <name type="common">Armillaria root rot fungus</name>
    <dbReference type="NCBI Taxonomy" id="47428"/>
    <lineage>
        <taxon>Eukaryota</taxon>
        <taxon>Fungi</taxon>
        <taxon>Dikarya</taxon>
        <taxon>Basidiomycota</taxon>
        <taxon>Agaricomycotina</taxon>
        <taxon>Agaricomycetes</taxon>
        <taxon>Agaricomycetidae</taxon>
        <taxon>Agaricales</taxon>
        <taxon>Marasmiineae</taxon>
        <taxon>Physalacriaceae</taxon>
        <taxon>Armillaria</taxon>
    </lineage>
</organism>
<feature type="transmembrane region" description="Helical" evidence="1">
    <location>
        <begin position="40"/>
        <end position="62"/>
    </location>
</feature>
<dbReference type="EMBL" id="FUEG01000041">
    <property type="protein sequence ID" value="SJL17123.1"/>
    <property type="molecule type" value="Genomic_DNA"/>
</dbReference>
<sequence>MVSLIVLLYIFAAIYVALNWVCAIYYSIEKGKESSSFVHNLYGTSIVGLVINAGIADGITIWRCWIVWGRRWSFVIPPILLLLAQEVCGYFTARSALHDAATAPATSMEIDWIMMFLSFSLGTTLWCTTLIIYRILTVKKHADGSTATRVYRRAIEILVESASLRAVGLIGCMVLTDLNIVASFFLPSLYVAMTAISPTLIVARVASGNARPDDDWEASNSASSLRFGSAAHSTAGSELSANIDLEHGGSGMRLYRPYDAYLPCSYSAARYADFPVTTGQLRSMQSVALPTLHTQGPVFSHILVTSQYSPLPAHPPTRPPLSIEQYSHFILSISRQYSLSLPISNDASCKWSSTGMHTHARPIAVENVIPTGCILICTGKPLYQALLSWLCVIAPCFDAMSFDMDLFHYHQYNRIGDGSRTIIGVFTGPVKHDYAVRLWYSLEQRLWLAEFGPAFEEAVLEHRVLPFFEKLYDSWFSSWPEDEFAMYVDEECLADIEQCKIEIFTLYIMGLKHRWYFLKQAPDGLEDGKVLEILDDLEDIIRREFRKICHVFGHPRVIVRPTQFDTQFEMEL</sequence>
<proteinExistence type="predicted"/>